<protein>
    <recommendedName>
        <fullName evidence="7">Trafficking protein particle complex subunit 9</fullName>
    </recommendedName>
</protein>
<feature type="domain" description="Trs120/TRAPPC9 N-terminal" evidence="3">
    <location>
        <begin position="6"/>
        <end position="314"/>
    </location>
</feature>
<dbReference type="Pfam" id="PF26251">
    <property type="entry name" value="TPR_TRAPPC9-Trs120"/>
    <property type="match status" value="1"/>
</dbReference>
<dbReference type="STRING" id="4846.A0A367K1L0"/>
<evidence type="ECO:0000259" key="4">
    <source>
        <dbReference type="Pfam" id="PF26251"/>
    </source>
</evidence>
<feature type="non-terminal residue" evidence="5">
    <location>
        <position position="675"/>
    </location>
</feature>
<evidence type="ECO:0000313" key="6">
    <source>
        <dbReference type="Proteomes" id="UP000253551"/>
    </source>
</evidence>
<reference evidence="5 6" key="1">
    <citation type="journal article" date="2018" name="G3 (Bethesda)">
        <title>Phylogenetic and Phylogenomic Definition of Rhizopus Species.</title>
        <authorList>
            <person name="Gryganskyi A.P."/>
            <person name="Golan J."/>
            <person name="Dolatabadi S."/>
            <person name="Mondo S."/>
            <person name="Robb S."/>
            <person name="Idnurm A."/>
            <person name="Muszewska A."/>
            <person name="Steczkiewicz K."/>
            <person name="Masonjones S."/>
            <person name="Liao H.L."/>
            <person name="Gajdeczka M.T."/>
            <person name="Anike F."/>
            <person name="Vuek A."/>
            <person name="Anishchenko I.M."/>
            <person name="Voigt K."/>
            <person name="de Hoog G.S."/>
            <person name="Smith M.E."/>
            <person name="Heitman J."/>
            <person name="Vilgalys R."/>
            <person name="Stajich J.E."/>
        </authorList>
    </citation>
    <scope>NUCLEOTIDE SEQUENCE [LARGE SCALE GENOMIC DNA]</scope>
    <source>
        <strain evidence="5 6">LSU 92-RS-03</strain>
    </source>
</reference>
<gene>
    <name evidence="5" type="ORF">CU098_003187</name>
</gene>
<dbReference type="OrthoDB" id="27962at2759"/>
<comment type="caution">
    <text evidence="5">The sequence shown here is derived from an EMBL/GenBank/DDBJ whole genome shotgun (WGS) entry which is preliminary data.</text>
</comment>
<dbReference type="InterPro" id="IPR058563">
    <property type="entry name" value="Trs120_TRAPPC9_N"/>
</dbReference>
<dbReference type="InterPro" id="IPR058564">
    <property type="entry name" value="TPR_TRAPPC9_Trs120"/>
</dbReference>
<dbReference type="GO" id="GO:0005802">
    <property type="term" value="C:trans-Golgi network"/>
    <property type="evidence" value="ECO:0007669"/>
    <property type="project" value="TreeGrafter"/>
</dbReference>
<keyword evidence="6" id="KW-1185">Reference proteome</keyword>
<dbReference type="Pfam" id="PF08626">
    <property type="entry name" value="TRAPPC9-Trs120"/>
    <property type="match status" value="1"/>
</dbReference>
<dbReference type="InterPro" id="IPR013935">
    <property type="entry name" value="Trs120_TRAPPC9"/>
</dbReference>
<accession>A0A367K1L0</accession>
<dbReference type="AlphaFoldDB" id="A0A367K1L0"/>
<dbReference type="Proteomes" id="UP000253551">
    <property type="component" value="Unassembled WGS sequence"/>
</dbReference>
<evidence type="ECO:0008006" key="7">
    <source>
        <dbReference type="Google" id="ProtNLM"/>
    </source>
</evidence>
<evidence type="ECO:0000256" key="2">
    <source>
        <dbReference type="ARBA" id="ARBA00023034"/>
    </source>
</evidence>
<evidence type="ECO:0000313" key="5">
    <source>
        <dbReference type="EMBL" id="RCH96060.1"/>
    </source>
</evidence>
<organism evidence="5 6">
    <name type="scientific">Rhizopus stolonifer</name>
    <name type="common">Rhizopus nigricans</name>
    <dbReference type="NCBI Taxonomy" id="4846"/>
    <lineage>
        <taxon>Eukaryota</taxon>
        <taxon>Fungi</taxon>
        <taxon>Fungi incertae sedis</taxon>
        <taxon>Mucoromycota</taxon>
        <taxon>Mucoromycotina</taxon>
        <taxon>Mucoromycetes</taxon>
        <taxon>Mucorales</taxon>
        <taxon>Mucorineae</taxon>
        <taxon>Rhizopodaceae</taxon>
        <taxon>Rhizopus</taxon>
    </lineage>
</organism>
<comment type="subcellular location">
    <subcellularLocation>
        <location evidence="1">Golgi apparatus</location>
    </subcellularLocation>
</comment>
<dbReference type="PANTHER" id="PTHR21512:SF5">
    <property type="entry name" value="TRAFFICKING PROTEIN PARTICLE COMPLEX SUBUNIT 9"/>
    <property type="match status" value="1"/>
</dbReference>
<evidence type="ECO:0000256" key="1">
    <source>
        <dbReference type="ARBA" id="ARBA00004555"/>
    </source>
</evidence>
<proteinExistence type="predicted"/>
<name>A0A367K1L0_RHIST</name>
<feature type="domain" description="Trs120/TRAPPC9 TPR region" evidence="4">
    <location>
        <begin position="355"/>
        <end position="610"/>
    </location>
</feature>
<evidence type="ECO:0000259" key="3">
    <source>
        <dbReference type="Pfam" id="PF08626"/>
    </source>
</evidence>
<dbReference type="PANTHER" id="PTHR21512">
    <property type="entry name" value="TRAFFICKING PROTEIN PARTICLE COMPLEX SUBUNIT 9"/>
    <property type="match status" value="1"/>
</dbReference>
<keyword evidence="2" id="KW-0333">Golgi apparatus</keyword>
<dbReference type="EMBL" id="PJQM01002355">
    <property type="protein sequence ID" value="RCH96060.1"/>
    <property type="molecule type" value="Genomic_DNA"/>
</dbReference>
<sequence>MDLNINICSSCKVRVLLIPVSPIKKSTFDKHVELLKTFCLVRLGDVTPDLKKGASAMFSSQVFQEGQMHFEFLTHYTREHQELEEFQPHRRVFGIIGIMDCQEWKTKGLYEGYKQFEKDLDMYPAGVVTRCFGFDPSESQEDNTKGLIMIPNVGNMSFYMSTMMCDFASDILELFGTLAHRIQNTTMLESPLPLRLSHIPVQQREHPRFSQLSLTLSAQNTSISKRSSFPLQSPRVSETIGETSRTKKRTSGRIRKLLGDFYLLAGRLPDAVNFYEHAMEMTKMTSDYLWLASAMEGWLCATVLLEYLQMDHIVSRTPMGSYQSDSVVDDTIEFPPTPTTAKGPRSTLHVLAEHYGLLIHNYSRVMLTASFPVPDVVFAEACMKIARILTTAYLNDGWNHETITLIVQGQLHHGILTQGQFKQGSGVSRSDIGEWVTKIWEIQLEHLALLDQISLTNAMSCVYSSIGYHRKAAYTMHKSIQSMLPLLIQYRRANLKENNTVSDQGVLEILRRMCDIYGVGQHHVRDRGTLFDQTQPTLKPTNTACQLGWPELQIEILKQCISVSEALIDHGSRLYYTTILLRNLYQYIPKAEQIKLATTIQAIVMNSTRDKKIKTSSINYWGVNIVSHVEAKKPISRKAVYAQPIKSDTVIDSSNTEASNDPFIYNPFAKKTESE</sequence>